<comment type="caution">
    <text evidence="2">The sequence shown here is derived from an EMBL/GenBank/DDBJ whole genome shotgun (WGS) entry which is preliminary data.</text>
</comment>
<evidence type="ECO:0000256" key="1">
    <source>
        <dbReference type="SAM" id="Phobius"/>
    </source>
</evidence>
<feature type="transmembrane region" description="Helical" evidence="1">
    <location>
        <begin position="21"/>
        <end position="43"/>
    </location>
</feature>
<dbReference type="AlphaFoldDB" id="X6ML74"/>
<evidence type="ECO:0000313" key="2">
    <source>
        <dbReference type="EMBL" id="ETO13820.1"/>
    </source>
</evidence>
<name>X6ML74_RETFI</name>
<evidence type="ECO:0000313" key="3">
    <source>
        <dbReference type="Proteomes" id="UP000023152"/>
    </source>
</evidence>
<dbReference type="EMBL" id="ASPP01020371">
    <property type="protein sequence ID" value="ETO13820.1"/>
    <property type="molecule type" value="Genomic_DNA"/>
</dbReference>
<gene>
    <name evidence="2" type="ORF">RFI_23548</name>
</gene>
<reference evidence="2 3" key="1">
    <citation type="journal article" date="2013" name="Curr. Biol.">
        <title>The Genome of the Foraminiferan Reticulomyxa filosa.</title>
        <authorList>
            <person name="Glockner G."/>
            <person name="Hulsmann N."/>
            <person name="Schleicher M."/>
            <person name="Noegel A.A."/>
            <person name="Eichinger L."/>
            <person name="Gallinger C."/>
            <person name="Pawlowski J."/>
            <person name="Sierra R."/>
            <person name="Euteneuer U."/>
            <person name="Pillet L."/>
            <person name="Moustafa A."/>
            <person name="Platzer M."/>
            <person name="Groth M."/>
            <person name="Szafranski K."/>
            <person name="Schliwa M."/>
        </authorList>
    </citation>
    <scope>NUCLEOTIDE SEQUENCE [LARGE SCALE GENOMIC DNA]</scope>
</reference>
<organism evidence="2 3">
    <name type="scientific">Reticulomyxa filosa</name>
    <dbReference type="NCBI Taxonomy" id="46433"/>
    <lineage>
        <taxon>Eukaryota</taxon>
        <taxon>Sar</taxon>
        <taxon>Rhizaria</taxon>
        <taxon>Retaria</taxon>
        <taxon>Foraminifera</taxon>
        <taxon>Monothalamids</taxon>
        <taxon>Reticulomyxidae</taxon>
        <taxon>Reticulomyxa</taxon>
    </lineage>
</organism>
<accession>X6ML74</accession>
<sequence length="247" mass="28271">MLSNPKRSIKKCRLPRSRQDIISCFLVVGCVFITLLIFFGAFVPEPSSHSNLSQSHDASQDEINTLLVNRTQLMQPVFSTLNSNKSQSSKSTPTNETVRSIKEGLIFYDFENNTNAYKSKISHQLIPYDAITIDNIVWDFGAAGCSGWGVETVNLIEPLYTWHHVTKIKLITDPDWCQYPNETITLMNYLQSRQDWSEWVANARRSQQSTQSPSKSNPLIQFFISHKPPGRFPQFPYRGLINIQQRP</sequence>
<keyword evidence="3" id="KW-1185">Reference proteome</keyword>
<dbReference type="Proteomes" id="UP000023152">
    <property type="component" value="Unassembled WGS sequence"/>
</dbReference>
<keyword evidence="1" id="KW-0472">Membrane</keyword>
<keyword evidence="1" id="KW-0812">Transmembrane</keyword>
<feature type="non-terminal residue" evidence="2">
    <location>
        <position position="247"/>
    </location>
</feature>
<keyword evidence="1" id="KW-1133">Transmembrane helix</keyword>
<protein>
    <submittedName>
        <fullName evidence="2">Uncharacterized protein</fullName>
    </submittedName>
</protein>
<proteinExistence type="predicted"/>